<feature type="transmembrane region" description="Helical" evidence="1">
    <location>
        <begin position="94"/>
        <end position="112"/>
    </location>
</feature>
<accession>A0AAX1N9L7</accession>
<keyword evidence="1" id="KW-0812">Transmembrane</keyword>
<keyword evidence="1" id="KW-1133">Transmembrane helix</keyword>
<sequence>MMKSISIPVFKVIYYAAFIYFSYLMLLITLQYIPIQFDVAFLNLKEEEIQLPYYQIAFFGHVYSSIFVLVLGGFQFSKSIRIKFPSIHKHIGKIYVFLILLVSCPSGFIMALHANGDTFTKTSFVLQAVLWFWFTYKAFDYVRLKNWDLHQKFMLRSFALTLSAISLRLFKWIIVNTLATPPMDTYKFVAWLGWVFNIAVIELYFYIKEYRKVQINTL</sequence>
<feature type="transmembrane region" description="Helical" evidence="1">
    <location>
        <begin position="124"/>
        <end position="142"/>
    </location>
</feature>
<feature type="transmembrane region" description="Helical" evidence="1">
    <location>
        <begin position="154"/>
        <end position="174"/>
    </location>
</feature>
<dbReference type="AlphaFoldDB" id="A0AAX1N9L7"/>
<feature type="transmembrane region" description="Helical" evidence="1">
    <location>
        <begin position="186"/>
        <end position="207"/>
    </location>
</feature>
<gene>
    <name evidence="2" type="ORF">KMW28_25000</name>
</gene>
<feature type="transmembrane region" description="Helical" evidence="1">
    <location>
        <begin position="53"/>
        <end position="74"/>
    </location>
</feature>
<evidence type="ECO:0000313" key="3">
    <source>
        <dbReference type="Proteomes" id="UP000678679"/>
    </source>
</evidence>
<protein>
    <submittedName>
        <fullName evidence="2">DUF2306 domain-containing protein</fullName>
    </submittedName>
</protein>
<keyword evidence="1" id="KW-0472">Membrane</keyword>
<dbReference type="InterPro" id="IPR018750">
    <property type="entry name" value="DUF2306_membrane"/>
</dbReference>
<dbReference type="Pfam" id="PF10067">
    <property type="entry name" value="DUF2306"/>
    <property type="match status" value="1"/>
</dbReference>
<dbReference type="KEGG" id="fya:KMW28_25000"/>
<feature type="transmembrane region" description="Helical" evidence="1">
    <location>
        <begin position="12"/>
        <end position="33"/>
    </location>
</feature>
<proteinExistence type="predicted"/>
<dbReference type="EMBL" id="CP076133">
    <property type="protein sequence ID" value="QWG04152.1"/>
    <property type="molecule type" value="Genomic_DNA"/>
</dbReference>
<organism evidence="2 3">
    <name type="scientific">Flammeovirga yaeyamensis</name>
    <dbReference type="NCBI Taxonomy" id="367791"/>
    <lineage>
        <taxon>Bacteria</taxon>
        <taxon>Pseudomonadati</taxon>
        <taxon>Bacteroidota</taxon>
        <taxon>Cytophagia</taxon>
        <taxon>Cytophagales</taxon>
        <taxon>Flammeovirgaceae</taxon>
        <taxon>Flammeovirga</taxon>
    </lineage>
</organism>
<keyword evidence="3" id="KW-1185">Reference proteome</keyword>
<dbReference type="RefSeq" id="WP_205958160.1">
    <property type="nucleotide sequence ID" value="NZ_CP076133.1"/>
</dbReference>
<name>A0AAX1N9L7_9BACT</name>
<evidence type="ECO:0000313" key="2">
    <source>
        <dbReference type="EMBL" id="QWG04152.1"/>
    </source>
</evidence>
<evidence type="ECO:0000256" key="1">
    <source>
        <dbReference type="SAM" id="Phobius"/>
    </source>
</evidence>
<dbReference type="Proteomes" id="UP000678679">
    <property type="component" value="Chromosome 2"/>
</dbReference>
<reference evidence="2 3" key="1">
    <citation type="submission" date="2021-05" db="EMBL/GenBank/DDBJ databases">
        <title>Comparative genomic studies on the polysaccharide-degrading batcterial strains of the Flammeovirga genus.</title>
        <authorList>
            <person name="Zewei F."/>
            <person name="Zheng Z."/>
            <person name="Yu L."/>
            <person name="Ruyue G."/>
            <person name="Yanhong M."/>
            <person name="Yuanyuan C."/>
            <person name="Jingyan G."/>
            <person name="Wenjun H."/>
        </authorList>
    </citation>
    <scope>NUCLEOTIDE SEQUENCE [LARGE SCALE GENOMIC DNA]</scope>
    <source>
        <strain evidence="2 3">NBRC:100898</strain>
    </source>
</reference>